<dbReference type="Proteomes" id="UP001165289">
    <property type="component" value="Unassembled WGS sequence"/>
</dbReference>
<name>A0AAV7JT03_9METZ</name>
<evidence type="ECO:0000313" key="2">
    <source>
        <dbReference type="Proteomes" id="UP001165289"/>
    </source>
</evidence>
<proteinExistence type="predicted"/>
<organism evidence="1 2">
    <name type="scientific">Oopsacas minuta</name>
    <dbReference type="NCBI Taxonomy" id="111878"/>
    <lineage>
        <taxon>Eukaryota</taxon>
        <taxon>Metazoa</taxon>
        <taxon>Porifera</taxon>
        <taxon>Hexactinellida</taxon>
        <taxon>Hexasterophora</taxon>
        <taxon>Lyssacinosida</taxon>
        <taxon>Leucopsacidae</taxon>
        <taxon>Oopsacas</taxon>
    </lineage>
</organism>
<reference evidence="1 2" key="1">
    <citation type="journal article" date="2023" name="BMC Biol.">
        <title>The compact genome of the sponge Oopsacas minuta (Hexactinellida) is lacking key metazoan core genes.</title>
        <authorList>
            <person name="Santini S."/>
            <person name="Schenkelaars Q."/>
            <person name="Jourda C."/>
            <person name="Duchesne M."/>
            <person name="Belahbib H."/>
            <person name="Rocher C."/>
            <person name="Selva M."/>
            <person name="Riesgo A."/>
            <person name="Vervoort M."/>
            <person name="Leys S.P."/>
            <person name="Kodjabachian L."/>
            <person name="Le Bivic A."/>
            <person name="Borchiellini C."/>
            <person name="Claverie J.M."/>
            <person name="Renard E."/>
        </authorList>
    </citation>
    <scope>NUCLEOTIDE SEQUENCE [LARGE SCALE GENOMIC DNA]</scope>
    <source>
        <strain evidence="1">SPO-2</strain>
    </source>
</reference>
<evidence type="ECO:0000313" key="1">
    <source>
        <dbReference type="EMBL" id="KAI6651922.1"/>
    </source>
</evidence>
<gene>
    <name evidence="1" type="ORF">LOD99_4801</name>
</gene>
<sequence>MPFAIPMVWREQKNHLDDCYFCLIDITGFSAKNKHALVYPDLDSARRPIPHDISLPIPIPKPQQIKIGSDMVEDVHADSTDANYVPEDELLEPQTFTQGELNDLVRDLDLSKDKAELLASRLKQKNLLDKDVLTILPSTSSMDKTFISQKEAHDIYKSHGWNCSGAARQIIEVHSLSDDLFELFVGN</sequence>
<keyword evidence="2" id="KW-1185">Reference proteome</keyword>
<comment type="caution">
    <text evidence="1">The sequence shown here is derived from an EMBL/GenBank/DDBJ whole genome shotgun (WGS) entry which is preliminary data.</text>
</comment>
<dbReference type="AlphaFoldDB" id="A0AAV7JT03"/>
<dbReference type="EMBL" id="JAKMXF010000301">
    <property type="protein sequence ID" value="KAI6651922.1"/>
    <property type="molecule type" value="Genomic_DNA"/>
</dbReference>
<protein>
    <submittedName>
        <fullName evidence="1">Uncharacterized protein</fullName>
    </submittedName>
</protein>
<accession>A0AAV7JT03</accession>